<feature type="domain" description="Ariadne" evidence="1">
    <location>
        <begin position="16"/>
        <end position="119"/>
    </location>
</feature>
<evidence type="ECO:0000259" key="1">
    <source>
        <dbReference type="Pfam" id="PF19422"/>
    </source>
</evidence>
<reference evidence="2 3" key="1">
    <citation type="submission" date="2019-07" db="EMBL/GenBank/DDBJ databases">
        <authorList>
            <person name="Jastrzebski P J."/>
            <person name="Paukszto L."/>
            <person name="Jastrzebski P J."/>
        </authorList>
    </citation>
    <scope>NUCLEOTIDE SEQUENCE [LARGE SCALE GENOMIC DNA]</scope>
    <source>
        <strain evidence="2 3">WMS-il1</strain>
    </source>
</reference>
<organism evidence="2 3">
    <name type="scientific">Hymenolepis diminuta</name>
    <name type="common">Rat tapeworm</name>
    <dbReference type="NCBI Taxonomy" id="6216"/>
    <lineage>
        <taxon>Eukaryota</taxon>
        <taxon>Metazoa</taxon>
        <taxon>Spiralia</taxon>
        <taxon>Lophotrochozoa</taxon>
        <taxon>Platyhelminthes</taxon>
        <taxon>Cestoda</taxon>
        <taxon>Eucestoda</taxon>
        <taxon>Cyclophyllidea</taxon>
        <taxon>Hymenolepididae</taxon>
        <taxon>Hymenolepis</taxon>
    </lineage>
</organism>
<dbReference type="Pfam" id="PF19422">
    <property type="entry name" value="Ariadne"/>
    <property type="match status" value="1"/>
</dbReference>
<dbReference type="InterPro" id="IPR045840">
    <property type="entry name" value="Ariadne"/>
</dbReference>
<evidence type="ECO:0000313" key="3">
    <source>
        <dbReference type="Proteomes" id="UP000321570"/>
    </source>
</evidence>
<name>A0A564Z996_HYMDI</name>
<protein>
    <recommendedName>
        <fullName evidence="1">Ariadne domain-containing protein</fullName>
    </recommendedName>
</protein>
<evidence type="ECO:0000313" key="2">
    <source>
        <dbReference type="EMBL" id="VUZ55448.1"/>
    </source>
</evidence>
<sequence length="152" mass="18439">MTEIETNRTRAREYLQRYLFYYGRWENHERSLRLEERHYKEIQNLIQSKLQAHEGTWIDWQHLLSAGETLRKCRYTLKYTYPYAYYRPSEENPASQTFALFEYQQGLLEAEVEALSWSVAKAEITDTAGLMHQMNICEKHRRTLIQEFYNNV</sequence>
<gene>
    <name evidence="2" type="ORF">WMSIL1_LOCUS13302</name>
</gene>
<keyword evidence="3" id="KW-1185">Reference proteome</keyword>
<dbReference type="Proteomes" id="UP000321570">
    <property type="component" value="Unassembled WGS sequence"/>
</dbReference>
<dbReference type="EMBL" id="CABIJS010000693">
    <property type="protein sequence ID" value="VUZ55448.1"/>
    <property type="molecule type" value="Genomic_DNA"/>
</dbReference>
<dbReference type="AlphaFoldDB" id="A0A564Z996"/>
<accession>A0A564Z996</accession>
<dbReference type="Gene3D" id="1.20.120.1750">
    <property type="match status" value="1"/>
</dbReference>
<proteinExistence type="predicted"/>